<organism evidence="1 2">
    <name type="scientific">Sulfitobacter mediterraneus</name>
    <dbReference type="NCBI Taxonomy" id="83219"/>
    <lineage>
        <taxon>Bacteria</taxon>
        <taxon>Pseudomonadati</taxon>
        <taxon>Pseudomonadota</taxon>
        <taxon>Alphaproteobacteria</taxon>
        <taxon>Rhodobacterales</taxon>
        <taxon>Roseobacteraceae</taxon>
        <taxon>Sulfitobacter</taxon>
    </lineage>
</organism>
<name>A0A061SVH6_9RHOB</name>
<keyword evidence="2" id="KW-1185">Reference proteome</keyword>
<accession>A0A061SVH6</accession>
<evidence type="ECO:0000313" key="1">
    <source>
        <dbReference type="EMBL" id="KAJ03783.1"/>
    </source>
</evidence>
<dbReference type="PANTHER" id="PTHR35802:SF1">
    <property type="entry name" value="PROTEASE SYNTHASE AND SPORULATION PROTEIN PAI 2"/>
    <property type="match status" value="1"/>
</dbReference>
<dbReference type="Pfam" id="PF04299">
    <property type="entry name" value="FMN_bind_2"/>
    <property type="match status" value="1"/>
</dbReference>
<dbReference type="STRING" id="83219.PM02_05555"/>
<proteinExistence type="predicted"/>
<dbReference type="PIRSF" id="PIRSF010372">
    <property type="entry name" value="PaiB"/>
    <property type="match status" value="1"/>
</dbReference>
<protein>
    <submittedName>
        <fullName evidence="1">Negative transcriptional regulator</fullName>
    </submittedName>
</protein>
<sequence>MHPNPIFHDADDARNVAFARERGFGVLAAQGADAPMLSHIPFLLSHDGAVADLHLVRSNPIARALKEPMPVTLAVSGADTYVSPDWYEVADQVPTWNYVAVHLTGVLERRPQEELLALLDRQSAFYEDRLLPKPPWKTAKMTPDALEKMMRMIVPCRIKVTVVDGTWKLGQNKPDAVRDAAAGQIEAYGFGSEAHVIGALMRGVSKD</sequence>
<reference evidence="1 2" key="1">
    <citation type="journal article" date="2014" name="Genome Announc.">
        <title>Draft Genome Sequences of Two Isolates of the Roseobacter Group, Sulfitobacter sp. Strains 3SOLIMAR09 and 1FIGIMAR09, from Harbors of Mallorca Island (Mediterranean Sea).</title>
        <authorList>
            <person name="Mas-Llado M."/>
            <person name="Pina-Villalonga J.M."/>
            <person name="Brunet-Galmes I."/>
            <person name="Nogales B."/>
            <person name="Bosch R."/>
        </authorList>
    </citation>
    <scope>NUCLEOTIDE SEQUENCE [LARGE SCALE GENOMIC DNA]</scope>
    <source>
        <strain evidence="1 2">1FIGIMAR09</strain>
    </source>
</reference>
<dbReference type="InterPro" id="IPR007396">
    <property type="entry name" value="TR_PAI2-type"/>
</dbReference>
<dbReference type="EMBL" id="JEMU01000004">
    <property type="protein sequence ID" value="KAJ03783.1"/>
    <property type="molecule type" value="Genomic_DNA"/>
</dbReference>
<dbReference type="eggNOG" id="COG2808">
    <property type="taxonomic scope" value="Bacteria"/>
</dbReference>
<gene>
    <name evidence="1" type="ORF">PM02_05555</name>
</gene>
<dbReference type="RefSeq" id="WP_037906103.1">
    <property type="nucleotide sequence ID" value="NZ_JEMU01000004.1"/>
</dbReference>
<dbReference type="PANTHER" id="PTHR35802">
    <property type="entry name" value="PROTEASE SYNTHASE AND SPORULATION PROTEIN PAI 2"/>
    <property type="match status" value="1"/>
</dbReference>
<dbReference type="Gene3D" id="2.30.110.10">
    <property type="entry name" value="Electron Transport, Fmn-binding Protein, Chain A"/>
    <property type="match status" value="1"/>
</dbReference>
<dbReference type="Proteomes" id="UP000027337">
    <property type="component" value="Unassembled WGS sequence"/>
</dbReference>
<dbReference type="AlphaFoldDB" id="A0A061SVH6"/>
<comment type="caution">
    <text evidence="1">The sequence shown here is derived from an EMBL/GenBank/DDBJ whole genome shotgun (WGS) entry which is preliminary data.</text>
</comment>
<dbReference type="InterPro" id="IPR012349">
    <property type="entry name" value="Split_barrel_FMN-bd"/>
</dbReference>
<dbReference type="SUPFAM" id="SSF50475">
    <property type="entry name" value="FMN-binding split barrel"/>
    <property type="match status" value="1"/>
</dbReference>
<evidence type="ECO:0000313" key="2">
    <source>
        <dbReference type="Proteomes" id="UP000027337"/>
    </source>
</evidence>